<evidence type="ECO:0000259" key="14">
    <source>
        <dbReference type="Pfam" id="PF00082"/>
    </source>
</evidence>
<dbReference type="PROSITE" id="PS51892">
    <property type="entry name" value="SUBTILASE"/>
    <property type="match status" value="1"/>
</dbReference>
<dbReference type="SUPFAM" id="SSF52743">
    <property type="entry name" value="Subtilisin-like"/>
    <property type="match status" value="1"/>
</dbReference>
<keyword evidence="9 12" id="KW-0472">Membrane</keyword>
<dbReference type="InterPro" id="IPR022398">
    <property type="entry name" value="Peptidase_S8_His-AS"/>
</dbReference>
<evidence type="ECO:0000256" key="9">
    <source>
        <dbReference type="ARBA" id="ARBA00023136"/>
    </source>
</evidence>
<feature type="active site" description="Charge relay system" evidence="10">
    <location>
        <position position="69"/>
    </location>
</feature>
<feature type="active site" description="Charge relay system" evidence="10">
    <location>
        <position position="268"/>
    </location>
</feature>
<evidence type="ECO:0000256" key="6">
    <source>
        <dbReference type="ARBA" id="ARBA00022801"/>
    </source>
</evidence>
<dbReference type="PROSITE" id="PS00138">
    <property type="entry name" value="SUBTILASE_SER"/>
    <property type="match status" value="1"/>
</dbReference>
<comment type="caution">
    <text evidence="15">The sequence shown here is derived from an EMBL/GenBank/DDBJ whole genome shotgun (WGS) entry which is preliminary data.</text>
</comment>
<dbReference type="InterPro" id="IPR023834">
    <property type="entry name" value="T7SS_pept_S8A_mycosin"/>
</dbReference>
<dbReference type="NCBIfam" id="TIGR03921">
    <property type="entry name" value="T7SS_mycosin"/>
    <property type="match status" value="1"/>
</dbReference>
<comment type="similarity">
    <text evidence="2 10 11">Belongs to the peptidase S8 family.</text>
</comment>
<keyword evidence="4 10" id="KW-0645">Protease</keyword>
<dbReference type="RefSeq" id="WP_203818955.1">
    <property type="nucleotide sequence ID" value="NZ_BAAABP010000004.1"/>
</dbReference>
<feature type="domain" description="Peptidase S8/S53" evidence="14">
    <location>
        <begin position="60"/>
        <end position="316"/>
    </location>
</feature>
<dbReference type="EMBL" id="BOMM01000039">
    <property type="protein sequence ID" value="GIE12483.1"/>
    <property type="molecule type" value="Genomic_DNA"/>
</dbReference>
<dbReference type="InterPro" id="IPR036852">
    <property type="entry name" value="Peptidase_S8/S53_dom_sf"/>
</dbReference>
<evidence type="ECO:0000256" key="8">
    <source>
        <dbReference type="ARBA" id="ARBA00022989"/>
    </source>
</evidence>
<evidence type="ECO:0000256" key="1">
    <source>
        <dbReference type="ARBA" id="ARBA00004162"/>
    </source>
</evidence>
<evidence type="ECO:0000256" key="10">
    <source>
        <dbReference type="PROSITE-ProRule" id="PRU01240"/>
    </source>
</evidence>
<evidence type="ECO:0000256" key="2">
    <source>
        <dbReference type="ARBA" id="ARBA00011073"/>
    </source>
</evidence>
<dbReference type="InterPro" id="IPR023828">
    <property type="entry name" value="Peptidase_S8_Ser-AS"/>
</dbReference>
<evidence type="ECO:0000256" key="11">
    <source>
        <dbReference type="RuleBase" id="RU003355"/>
    </source>
</evidence>
<dbReference type="PANTHER" id="PTHR43806:SF11">
    <property type="entry name" value="CEREVISIN-RELATED"/>
    <property type="match status" value="1"/>
</dbReference>
<dbReference type="GO" id="GO:0005886">
    <property type="term" value="C:plasma membrane"/>
    <property type="evidence" value="ECO:0007669"/>
    <property type="project" value="UniProtKB-SubCell"/>
</dbReference>
<dbReference type="Proteomes" id="UP000598174">
    <property type="component" value="Unassembled WGS sequence"/>
</dbReference>
<dbReference type="InterPro" id="IPR050131">
    <property type="entry name" value="Peptidase_S8_subtilisin-like"/>
</dbReference>
<evidence type="ECO:0000256" key="12">
    <source>
        <dbReference type="SAM" id="Phobius"/>
    </source>
</evidence>
<evidence type="ECO:0000256" key="7">
    <source>
        <dbReference type="ARBA" id="ARBA00022825"/>
    </source>
</evidence>
<dbReference type="InterPro" id="IPR000209">
    <property type="entry name" value="Peptidase_S8/S53_dom"/>
</dbReference>
<dbReference type="PROSITE" id="PS00137">
    <property type="entry name" value="SUBTILASE_HIS"/>
    <property type="match status" value="1"/>
</dbReference>
<evidence type="ECO:0000313" key="16">
    <source>
        <dbReference type="Proteomes" id="UP000598174"/>
    </source>
</evidence>
<sequence length="399" mass="40922">MVRRVLAAVAVPAVLVVLPAPAAWAANVCQSLPGKAAVFKGVPVEDQVYAPKRLAQFATGKGIRVAVIDSGVDAGHPQLSGRVAAGRDFLHGDPDGRQDCVGHGTAVASVIAARPVAETGFQGLAPDVTIVPVRISEQEEVEGKAVGDRGSPTRFAEAITWAVDVGKVQVINLSLVMSDDDGKVSAAVRRAHDKGVVVVAAVGNHATDGNPTPFPADDEGVIGVGAIGSDGVRADFSQRGDYVDLVAFGKPVTVAARGSGHDNVQGTSFSTPFVSATAALILQRFGRLSPDEVLRRLQATADPAPGGARSDEYGAGVLNPYRALTETLGLAGHAPAAPVVVRAVDPVAEARAARRAESHRAAVWFAAIGAGAVLLIGGAAIVVRQGRRRGWRPAAPGPR</sequence>
<gene>
    <name evidence="15" type="ORF">Afe05nite_43230</name>
</gene>
<feature type="active site" description="Charge relay system" evidence="10">
    <location>
        <position position="103"/>
    </location>
</feature>
<dbReference type="AlphaFoldDB" id="A0A919ME73"/>
<accession>A0A919ME73</accession>
<evidence type="ECO:0000256" key="5">
    <source>
        <dbReference type="ARBA" id="ARBA00022692"/>
    </source>
</evidence>
<dbReference type="GO" id="GO:0004252">
    <property type="term" value="F:serine-type endopeptidase activity"/>
    <property type="evidence" value="ECO:0007669"/>
    <property type="project" value="UniProtKB-UniRule"/>
</dbReference>
<keyword evidence="8 12" id="KW-1133">Transmembrane helix</keyword>
<dbReference type="Gene3D" id="3.40.50.200">
    <property type="entry name" value="Peptidase S8/S53 domain"/>
    <property type="match status" value="1"/>
</dbReference>
<feature type="signal peptide" evidence="13">
    <location>
        <begin position="1"/>
        <end position="25"/>
    </location>
</feature>
<keyword evidence="6 10" id="KW-0378">Hydrolase</keyword>
<dbReference type="InterPro" id="IPR015500">
    <property type="entry name" value="Peptidase_S8_subtilisin-rel"/>
</dbReference>
<dbReference type="PROSITE" id="PS00136">
    <property type="entry name" value="SUBTILASE_ASP"/>
    <property type="match status" value="1"/>
</dbReference>
<comment type="subcellular location">
    <subcellularLocation>
        <location evidence="1">Cell membrane</location>
        <topology evidence="1">Single-pass membrane protein</topology>
    </subcellularLocation>
</comment>
<dbReference type="PANTHER" id="PTHR43806">
    <property type="entry name" value="PEPTIDASE S8"/>
    <property type="match status" value="1"/>
</dbReference>
<evidence type="ECO:0000256" key="13">
    <source>
        <dbReference type="SAM" id="SignalP"/>
    </source>
</evidence>
<dbReference type="Pfam" id="PF00082">
    <property type="entry name" value="Peptidase_S8"/>
    <property type="match status" value="1"/>
</dbReference>
<feature type="chain" id="PRO_5036742686" description="Peptidase S8/S53 domain-containing protein" evidence="13">
    <location>
        <begin position="26"/>
        <end position="399"/>
    </location>
</feature>
<dbReference type="InterPro" id="IPR023827">
    <property type="entry name" value="Peptidase_S8_Asp-AS"/>
</dbReference>
<organism evidence="15 16">
    <name type="scientific">Paractinoplanes ferrugineus</name>
    <dbReference type="NCBI Taxonomy" id="113564"/>
    <lineage>
        <taxon>Bacteria</taxon>
        <taxon>Bacillati</taxon>
        <taxon>Actinomycetota</taxon>
        <taxon>Actinomycetes</taxon>
        <taxon>Micromonosporales</taxon>
        <taxon>Micromonosporaceae</taxon>
        <taxon>Paractinoplanes</taxon>
    </lineage>
</organism>
<dbReference type="GO" id="GO:0006508">
    <property type="term" value="P:proteolysis"/>
    <property type="evidence" value="ECO:0007669"/>
    <property type="project" value="UniProtKB-KW"/>
</dbReference>
<keyword evidence="16" id="KW-1185">Reference proteome</keyword>
<proteinExistence type="inferred from homology"/>
<dbReference type="PRINTS" id="PR00723">
    <property type="entry name" value="SUBTILISIN"/>
</dbReference>
<keyword evidence="13" id="KW-0732">Signal</keyword>
<evidence type="ECO:0000313" key="15">
    <source>
        <dbReference type="EMBL" id="GIE12483.1"/>
    </source>
</evidence>
<evidence type="ECO:0000256" key="3">
    <source>
        <dbReference type="ARBA" id="ARBA00022475"/>
    </source>
</evidence>
<name>A0A919ME73_9ACTN</name>
<protein>
    <recommendedName>
        <fullName evidence="14">Peptidase S8/S53 domain-containing protein</fullName>
    </recommendedName>
</protein>
<reference evidence="15" key="1">
    <citation type="submission" date="2021-01" db="EMBL/GenBank/DDBJ databases">
        <title>Whole genome shotgun sequence of Actinoplanes ferrugineus NBRC 15555.</title>
        <authorList>
            <person name="Komaki H."/>
            <person name="Tamura T."/>
        </authorList>
    </citation>
    <scope>NUCLEOTIDE SEQUENCE</scope>
    <source>
        <strain evidence="15">NBRC 15555</strain>
    </source>
</reference>
<evidence type="ECO:0000256" key="4">
    <source>
        <dbReference type="ARBA" id="ARBA00022670"/>
    </source>
</evidence>
<keyword evidence="7 10" id="KW-0720">Serine protease</keyword>
<keyword evidence="5 12" id="KW-0812">Transmembrane</keyword>
<feature type="transmembrane region" description="Helical" evidence="12">
    <location>
        <begin position="361"/>
        <end position="383"/>
    </location>
</feature>
<keyword evidence="3" id="KW-1003">Cell membrane</keyword>